<comment type="subcellular location">
    <subcellularLocation>
        <location evidence="1">Cell membrane</location>
        <topology evidence="1">Single-pass membrane protein</topology>
    </subcellularLocation>
    <subcellularLocation>
        <location evidence="7">Cell membrane</location>
        <topology evidence="7">Single-pass type II membrane protein</topology>
    </subcellularLocation>
</comment>
<comment type="caution">
    <text evidence="9">The sequence shown here is derived from an EMBL/GenBank/DDBJ whole genome shotgun (WGS) entry which is preliminary data.</text>
</comment>
<evidence type="ECO:0000256" key="6">
    <source>
        <dbReference type="ARBA" id="ARBA00023136"/>
    </source>
</evidence>
<dbReference type="GO" id="GO:0005886">
    <property type="term" value="C:plasma membrane"/>
    <property type="evidence" value="ECO:0007669"/>
    <property type="project" value="UniProtKB-SubCell"/>
</dbReference>
<keyword evidence="7" id="KW-0813">Transport</keyword>
<dbReference type="PATRIC" id="fig|39777.7.peg.50"/>
<accession>A0A133S7A1</accession>
<evidence type="ECO:0000256" key="5">
    <source>
        <dbReference type="ARBA" id="ARBA00022989"/>
    </source>
</evidence>
<name>A0A133S7A1_9FIRM</name>
<evidence type="ECO:0000256" key="1">
    <source>
        <dbReference type="ARBA" id="ARBA00004162"/>
    </source>
</evidence>
<reference evidence="9 10" key="1">
    <citation type="submission" date="2016-01" db="EMBL/GenBank/DDBJ databases">
        <authorList>
            <person name="Oliw E.H."/>
        </authorList>
    </citation>
    <scope>NUCLEOTIDE SEQUENCE [LARGE SCALE GENOMIC DNA]</scope>
    <source>
        <strain evidence="9 10">CMW7756B</strain>
    </source>
</reference>
<evidence type="ECO:0000313" key="9">
    <source>
        <dbReference type="EMBL" id="KXA65568.1"/>
    </source>
</evidence>
<sequence length="134" mass="15033">MQLRSLRTTNKPKLMIIPMIDIIFFLLVFFMMSMLSMVVQKSVPINLPSSQTAKVDIQKKVPITVTADGSIYVEQTKTTIDGMIKYLQIEQGKGTEMTVVLRGDKAVQYGTFVQVLDTLKQMNITKIAIATDSK</sequence>
<dbReference type="EMBL" id="LRQT01000002">
    <property type="protein sequence ID" value="KXA65568.1"/>
    <property type="molecule type" value="Genomic_DNA"/>
</dbReference>
<keyword evidence="3" id="KW-1003">Cell membrane</keyword>
<evidence type="ECO:0000313" key="10">
    <source>
        <dbReference type="Proteomes" id="UP000070226"/>
    </source>
</evidence>
<keyword evidence="5 8" id="KW-1133">Transmembrane helix</keyword>
<keyword evidence="6 8" id="KW-0472">Membrane</keyword>
<dbReference type="RefSeq" id="WP_060807036.1">
    <property type="nucleotide sequence ID" value="NZ_CACRUN010000004.1"/>
</dbReference>
<dbReference type="STRING" id="39777.B7L28_08070"/>
<dbReference type="Gene3D" id="3.30.420.270">
    <property type="match status" value="1"/>
</dbReference>
<gene>
    <name evidence="9" type="ORF">HMPREF3233_00050</name>
</gene>
<evidence type="ECO:0000256" key="3">
    <source>
        <dbReference type="ARBA" id="ARBA00022475"/>
    </source>
</evidence>
<comment type="similarity">
    <text evidence="2 7">Belongs to the ExbD/TolR family.</text>
</comment>
<evidence type="ECO:0000256" key="2">
    <source>
        <dbReference type="ARBA" id="ARBA00005811"/>
    </source>
</evidence>
<dbReference type="InterPro" id="IPR003400">
    <property type="entry name" value="ExbD"/>
</dbReference>
<feature type="transmembrane region" description="Helical" evidence="8">
    <location>
        <begin position="20"/>
        <end position="39"/>
    </location>
</feature>
<proteinExistence type="inferred from homology"/>
<dbReference type="Proteomes" id="UP000070226">
    <property type="component" value="Unassembled WGS sequence"/>
</dbReference>
<dbReference type="Pfam" id="PF02472">
    <property type="entry name" value="ExbD"/>
    <property type="match status" value="1"/>
</dbReference>
<evidence type="ECO:0000256" key="7">
    <source>
        <dbReference type="RuleBase" id="RU003879"/>
    </source>
</evidence>
<protein>
    <submittedName>
        <fullName evidence="9">Transport energizing protein, ExbD/TolR family</fullName>
    </submittedName>
</protein>
<dbReference type="GO" id="GO:0022857">
    <property type="term" value="F:transmembrane transporter activity"/>
    <property type="evidence" value="ECO:0007669"/>
    <property type="project" value="InterPro"/>
</dbReference>
<dbReference type="KEGG" id="vat:B7L28_08070"/>
<dbReference type="GO" id="GO:0015031">
    <property type="term" value="P:protein transport"/>
    <property type="evidence" value="ECO:0007669"/>
    <property type="project" value="UniProtKB-KW"/>
</dbReference>
<keyword evidence="4 7" id="KW-0812">Transmembrane</keyword>
<keyword evidence="7" id="KW-0653">Protein transport</keyword>
<evidence type="ECO:0000256" key="4">
    <source>
        <dbReference type="ARBA" id="ARBA00022692"/>
    </source>
</evidence>
<organism evidence="9">
    <name type="scientific">Veillonella atypica</name>
    <dbReference type="NCBI Taxonomy" id="39777"/>
    <lineage>
        <taxon>Bacteria</taxon>
        <taxon>Bacillati</taxon>
        <taxon>Bacillota</taxon>
        <taxon>Negativicutes</taxon>
        <taxon>Veillonellales</taxon>
        <taxon>Veillonellaceae</taxon>
        <taxon>Veillonella</taxon>
    </lineage>
</organism>
<dbReference type="PANTHER" id="PTHR30558">
    <property type="entry name" value="EXBD MEMBRANE COMPONENT OF PMF-DRIVEN MACROMOLECULE IMPORT SYSTEM"/>
    <property type="match status" value="1"/>
</dbReference>
<evidence type="ECO:0000256" key="8">
    <source>
        <dbReference type="SAM" id="Phobius"/>
    </source>
</evidence>
<dbReference type="PANTHER" id="PTHR30558:SF7">
    <property type="entry name" value="TOL-PAL SYSTEM PROTEIN TOLR"/>
    <property type="match status" value="1"/>
</dbReference>
<dbReference type="AlphaFoldDB" id="A0A133S7A1"/>